<keyword evidence="8" id="KW-0812">Transmembrane</keyword>
<dbReference type="Pfam" id="PF13442">
    <property type="entry name" value="Cytochrome_CBB3"/>
    <property type="match status" value="1"/>
</dbReference>
<evidence type="ECO:0000256" key="5">
    <source>
        <dbReference type="ARBA" id="ARBA00023004"/>
    </source>
</evidence>
<dbReference type="OrthoDB" id="7933886at2"/>
<dbReference type="GO" id="GO:0016020">
    <property type="term" value="C:membrane"/>
    <property type="evidence" value="ECO:0007669"/>
    <property type="project" value="InterPro"/>
</dbReference>
<feature type="transmembrane region" description="Helical" evidence="8">
    <location>
        <begin position="6"/>
        <end position="28"/>
    </location>
</feature>
<name>A0A495ACW8_9BACI</name>
<evidence type="ECO:0000256" key="6">
    <source>
        <dbReference type="PIRSR" id="PIRSR000025-1"/>
    </source>
</evidence>
<dbReference type="Proteomes" id="UP000269301">
    <property type="component" value="Unassembled WGS sequence"/>
</dbReference>
<keyword evidence="3 7" id="KW-0479">Metal-binding</keyword>
<organism evidence="10 11">
    <name type="scientific">Oceanobacillus halophilus</name>
    <dbReference type="NCBI Taxonomy" id="930130"/>
    <lineage>
        <taxon>Bacteria</taxon>
        <taxon>Bacillati</taxon>
        <taxon>Bacillota</taxon>
        <taxon>Bacilli</taxon>
        <taxon>Bacillales</taxon>
        <taxon>Bacillaceae</taxon>
        <taxon>Oceanobacillus</taxon>
    </lineage>
</organism>
<keyword evidence="5 7" id="KW-0408">Iron</keyword>
<accession>A0A495ACW8</accession>
<evidence type="ECO:0000256" key="8">
    <source>
        <dbReference type="SAM" id="Phobius"/>
    </source>
</evidence>
<feature type="binding site" description="covalent" evidence="6">
    <location>
        <position position="63"/>
    </location>
    <ligand>
        <name>heme c</name>
        <dbReference type="ChEBI" id="CHEBI:61717"/>
    </ligand>
</feature>
<dbReference type="GO" id="GO:0020037">
    <property type="term" value="F:heme binding"/>
    <property type="evidence" value="ECO:0007669"/>
    <property type="project" value="InterPro"/>
</dbReference>
<comment type="PTM">
    <text evidence="6">Binds 1 heme c group covalently per subunit.</text>
</comment>
<feature type="binding site" description="axial binding residue" evidence="7">
    <location>
        <position position="67"/>
    </location>
    <ligand>
        <name>heme c</name>
        <dbReference type="ChEBI" id="CHEBI:61717"/>
    </ligand>
    <ligandPart>
        <name>Fe</name>
        <dbReference type="ChEBI" id="CHEBI:18248"/>
    </ligandPart>
</feature>
<dbReference type="GO" id="GO:0009055">
    <property type="term" value="F:electron transfer activity"/>
    <property type="evidence" value="ECO:0007669"/>
    <property type="project" value="InterPro"/>
</dbReference>
<evidence type="ECO:0000256" key="7">
    <source>
        <dbReference type="PIRSR" id="PIRSR000025-2"/>
    </source>
</evidence>
<keyword evidence="8" id="KW-0472">Membrane</keyword>
<gene>
    <name evidence="10" type="ORF">D8M06_03160</name>
</gene>
<keyword evidence="8" id="KW-1133">Transmembrane helix</keyword>
<dbReference type="GO" id="GO:0005506">
    <property type="term" value="F:iron ion binding"/>
    <property type="evidence" value="ECO:0007669"/>
    <property type="project" value="InterPro"/>
</dbReference>
<dbReference type="InterPro" id="IPR009056">
    <property type="entry name" value="Cyt_c-like_dom"/>
</dbReference>
<evidence type="ECO:0000313" key="10">
    <source>
        <dbReference type="EMBL" id="RKQ37811.1"/>
    </source>
</evidence>
<keyword evidence="2 6" id="KW-0349">Heme</keyword>
<dbReference type="PIRSF" id="PIRSF000025">
    <property type="entry name" value="Cytc_Bsub_c550"/>
    <property type="match status" value="1"/>
</dbReference>
<dbReference type="SUPFAM" id="SSF46626">
    <property type="entry name" value="Cytochrome c"/>
    <property type="match status" value="1"/>
</dbReference>
<dbReference type="InterPro" id="IPR036909">
    <property type="entry name" value="Cyt_c-like_dom_sf"/>
</dbReference>
<evidence type="ECO:0000259" key="9">
    <source>
        <dbReference type="PROSITE" id="PS51007"/>
    </source>
</evidence>
<protein>
    <submittedName>
        <fullName evidence="10">Cytochrome c</fullName>
    </submittedName>
</protein>
<keyword evidence="1" id="KW-0813">Transport</keyword>
<dbReference type="PANTHER" id="PTHR37823:SF4">
    <property type="entry name" value="MENAQUINOL-CYTOCHROME C REDUCTASE CYTOCHROME B_C SUBUNIT"/>
    <property type="match status" value="1"/>
</dbReference>
<feature type="binding site" description="axial binding residue" evidence="7">
    <location>
        <position position="102"/>
    </location>
    <ligand>
        <name>heme c</name>
        <dbReference type="ChEBI" id="CHEBI:61717"/>
    </ligand>
    <ligandPart>
        <name>Fe</name>
        <dbReference type="ChEBI" id="CHEBI:18248"/>
    </ligandPart>
</feature>
<dbReference type="InterPro" id="IPR054780">
    <property type="entry name" value="Cytochro_C550_firm"/>
</dbReference>
<dbReference type="NCBIfam" id="NF045773">
    <property type="entry name" value="cytochro_C550"/>
    <property type="match status" value="1"/>
</dbReference>
<evidence type="ECO:0000256" key="4">
    <source>
        <dbReference type="ARBA" id="ARBA00022982"/>
    </source>
</evidence>
<dbReference type="EMBL" id="RBZP01000001">
    <property type="protein sequence ID" value="RKQ37811.1"/>
    <property type="molecule type" value="Genomic_DNA"/>
</dbReference>
<sequence>MRKNPIIPYAIIAVIGVLAVIIISFVGVGQRDAIQQAEEGGGEQAVEEGEVSTDPEAIFSANCSSCHGADLSGGMGPDLTTIGSKLSAEDITQIIQNGQGQMPAVQMASEEAELLSEWLSEKQ</sequence>
<keyword evidence="11" id="KW-1185">Reference proteome</keyword>
<dbReference type="InterPro" id="IPR051811">
    <property type="entry name" value="Cytochrome_c550/c551-like"/>
</dbReference>
<dbReference type="RefSeq" id="WP_121202885.1">
    <property type="nucleotide sequence ID" value="NZ_RBZP01000001.1"/>
</dbReference>
<keyword evidence="4" id="KW-0249">Electron transport</keyword>
<evidence type="ECO:0000256" key="2">
    <source>
        <dbReference type="ARBA" id="ARBA00022617"/>
    </source>
</evidence>
<dbReference type="Gene3D" id="1.10.760.10">
    <property type="entry name" value="Cytochrome c-like domain"/>
    <property type="match status" value="1"/>
</dbReference>
<reference evidence="10 11" key="1">
    <citation type="journal article" date="2016" name="Int. J. Syst. Evol. Microbiol.">
        <title>Oceanobacillus halophilus sp. nov., a novel moderately halophilic bacterium from a hypersaline lake.</title>
        <authorList>
            <person name="Amoozegar M.A."/>
            <person name="Bagheri M."/>
            <person name="Makhdoumi A."/>
            <person name="Nikou M.M."/>
            <person name="Fazeli S.A.S."/>
            <person name="Schumann P."/>
            <person name="Sproer C."/>
            <person name="Sanchez-Porro C."/>
            <person name="Ventosa A."/>
        </authorList>
    </citation>
    <scope>NUCLEOTIDE SEQUENCE [LARGE SCALE GENOMIC DNA]</scope>
    <source>
        <strain evidence="10 11">DSM 23996</strain>
    </source>
</reference>
<dbReference type="InterPro" id="IPR012218">
    <property type="entry name" value="Cyt_c_BACSU-c550-type"/>
</dbReference>
<dbReference type="PANTHER" id="PTHR37823">
    <property type="entry name" value="CYTOCHROME C-553-LIKE"/>
    <property type="match status" value="1"/>
</dbReference>
<evidence type="ECO:0000256" key="3">
    <source>
        <dbReference type="ARBA" id="ARBA00022723"/>
    </source>
</evidence>
<dbReference type="PROSITE" id="PS51007">
    <property type="entry name" value="CYTC"/>
    <property type="match status" value="1"/>
</dbReference>
<dbReference type="AlphaFoldDB" id="A0A495ACW8"/>
<evidence type="ECO:0000313" key="11">
    <source>
        <dbReference type="Proteomes" id="UP000269301"/>
    </source>
</evidence>
<proteinExistence type="predicted"/>
<feature type="domain" description="Cytochrome c" evidence="9">
    <location>
        <begin position="50"/>
        <end position="123"/>
    </location>
</feature>
<comment type="caution">
    <text evidence="10">The sequence shown here is derived from an EMBL/GenBank/DDBJ whole genome shotgun (WGS) entry which is preliminary data.</text>
</comment>
<feature type="binding site" description="covalent" evidence="6">
    <location>
        <position position="66"/>
    </location>
    <ligand>
        <name>heme c</name>
        <dbReference type="ChEBI" id="CHEBI:61717"/>
    </ligand>
</feature>
<evidence type="ECO:0000256" key="1">
    <source>
        <dbReference type="ARBA" id="ARBA00022448"/>
    </source>
</evidence>